<dbReference type="Proteomes" id="UP000094527">
    <property type="component" value="Unassembled WGS sequence"/>
</dbReference>
<dbReference type="AlphaFoldDB" id="A0A1D2NJE2"/>
<evidence type="ECO:0000256" key="1">
    <source>
        <dbReference type="SAM" id="MobiDB-lite"/>
    </source>
</evidence>
<name>A0A1D2NJE2_ORCCI</name>
<comment type="caution">
    <text evidence="2">The sequence shown here is derived from an EMBL/GenBank/DDBJ whole genome shotgun (WGS) entry which is preliminary data.</text>
</comment>
<feature type="compositionally biased region" description="Polar residues" evidence="1">
    <location>
        <begin position="14"/>
        <end position="29"/>
    </location>
</feature>
<organism evidence="2 3">
    <name type="scientific">Orchesella cincta</name>
    <name type="common">Springtail</name>
    <name type="synonym">Podura cincta</name>
    <dbReference type="NCBI Taxonomy" id="48709"/>
    <lineage>
        <taxon>Eukaryota</taxon>
        <taxon>Metazoa</taxon>
        <taxon>Ecdysozoa</taxon>
        <taxon>Arthropoda</taxon>
        <taxon>Hexapoda</taxon>
        <taxon>Collembola</taxon>
        <taxon>Entomobryomorpha</taxon>
        <taxon>Entomobryoidea</taxon>
        <taxon>Orchesellidae</taxon>
        <taxon>Orchesellinae</taxon>
        <taxon>Orchesella</taxon>
    </lineage>
</organism>
<feature type="region of interest" description="Disordered" evidence="1">
    <location>
        <begin position="1"/>
        <end position="149"/>
    </location>
</feature>
<proteinExistence type="predicted"/>
<protein>
    <submittedName>
        <fullName evidence="2">Uncharacterized protein</fullName>
    </submittedName>
</protein>
<dbReference type="EMBL" id="LJIJ01000027">
    <property type="protein sequence ID" value="ODN05235.1"/>
    <property type="molecule type" value="Genomic_DNA"/>
</dbReference>
<gene>
    <name evidence="2" type="ORF">Ocin01_01453</name>
</gene>
<feature type="compositionally biased region" description="Basic residues" evidence="1">
    <location>
        <begin position="106"/>
        <end position="119"/>
    </location>
</feature>
<feature type="compositionally biased region" description="Polar residues" evidence="1">
    <location>
        <begin position="120"/>
        <end position="144"/>
    </location>
</feature>
<feature type="compositionally biased region" description="Polar residues" evidence="1">
    <location>
        <begin position="79"/>
        <end position="96"/>
    </location>
</feature>
<feature type="compositionally biased region" description="Low complexity" evidence="1">
    <location>
        <begin position="36"/>
        <end position="49"/>
    </location>
</feature>
<keyword evidence="3" id="KW-1185">Reference proteome</keyword>
<evidence type="ECO:0000313" key="2">
    <source>
        <dbReference type="EMBL" id="ODN05235.1"/>
    </source>
</evidence>
<accession>A0A1D2NJE2</accession>
<reference evidence="2 3" key="1">
    <citation type="journal article" date="2016" name="Genome Biol. Evol.">
        <title>Gene Family Evolution Reflects Adaptation to Soil Environmental Stressors in the Genome of the Collembolan Orchesella cincta.</title>
        <authorList>
            <person name="Faddeeva-Vakhrusheva A."/>
            <person name="Derks M.F."/>
            <person name="Anvar S.Y."/>
            <person name="Agamennone V."/>
            <person name="Suring W."/>
            <person name="Smit S."/>
            <person name="van Straalen N.M."/>
            <person name="Roelofs D."/>
        </authorList>
    </citation>
    <scope>NUCLEOTIDE SEQUENCE [LARGE SCALE GENOMIC DNA]</scope>
    <source>
        <tissue evidence="2">Mixed pool</tissue>
    </source>
</reference>
<evidence type="ECO:0000313" key="3">
    <source>
        <dbReference type="Proteomes" id="UP000094527"/>
    </source>
</evidence>
<sequence length="183" mass="19528">MPSRVCAELASIHGQFSSDRNSNSHKSAQSGGGTGVSSDEPSVSNSNSEKQVERAPNNGQSSNGSTHRKHGKETHVKESNSNSRSVTSNCSNSDFGSTTSTTAAAKGKRQHHGPQRSKLHTNTSNKTASGQNASGQSSKSTVTSTEERHKELDLPIQNLYEIKSRLGKGVSNLYFISMRLPLT</sequence>